<accession>A0A848NTB1</accession>
<dbReference type="Proteomes" id="UP000575469">
    <property type="component" value="Unassembled WGS sequence"/>
</dbReference>
<organism evidence="1 2">
    <name type="scientific">Ralstonia insidiosa</name>
    <dbReference type="NCBI Taxonomy" id="190721"/>
    <lineage>
        <taxon>Bacteria</taxon>
        <taxon>Pseudomonadati</taxon>
        <taxon>Pseudomonadota</taxon>
        <taxon>Betaproteobacteria</taxon>
        <taxon>Burkholderiales</taxon>
        <taxon>Burkholderiaceae</taxon>
        <taxon>Ralstonia</taxon>
    </lineage>
</organism>
<dbReference type="InterPro" id="IPR036679">
    <property type="entry name" value="FlgN-like_sf"/>
</dbReference>
<keyword evidence="1" id="KW-0969">Cilium</keyword>
<comment type="caution">
    <text evidence="1">The sequence shown here is derived from an EMBL/GenBank/DDBJ whole genome shotgun (WGS) entry which is preliminary data.</text>
</comment>
<dbReference type="SUPFAM" id="SSF140566">
    <property type="entry name" value="FlgN-like"/>
    <property type="match status" value="1"/>
</dbReference>
<dbReference type="Gene3D" id="1.20.58.300">
    <property type="entry name" value="FlgN-like"/>
    <property type="match status" value="1"/>
</dbReference>
<evidence type="ECO:0000313" key="1">
    <source>
        <dbReference type="EMBL" id="NMV36305.1"/>
    </source>
</evidence>
<sequence>MTVKGSYPGNPRQLLADVVTDSVSYRKLAQLLEDQFAAAMRLDTQALAALAKSIAVETDAMDLRRRYRVERIGRAPGAVLAFGKRLLAGDKHAAQRASFIERCTELKTQAARCQVLTARNGGLLAAQYEAMQRLMHGERHTYVPA</sequence>
<keyword evidence="1" id="KW-0966">Cell projection</keyword>
<keyword evidence="1" id="KW-0282">Flagellum</keyword>
<proteinExistence type="predicted"/>
<dbReference type="GO" id="GO:0044780">
    <property type="term" value="P:bacterial-type flagellum assembly"/>
    <property type="evidence" value="ECO:0007669"/>
    <property type="project" value="InterPro"/>
</dbReference>
<protein>
    <submittedName>
        <fullName evidence="1">Flagellar protein FlgN</fullName>
    </submittedName>
</protein>
<dbReference type="AlphaFoldDB" id="A0A848NTB1"/>
<reference evidence="1 2" key="1">
    <citation type="submission" date="2020-04" db="EMBL/GenBank/DDBJ databases">
        <title>Ralstonia insidiosa genome sequencing and assembly.</title>
        <authorList>
            <person name="Martins R.C.R."/>
            <person name="Perdigao-Neto L.V."/>
            <person name="Levin A.S.S."/>
            <person name="Costa S.F."/>
        </authorList>
    </citation>
    <scope>NUCLEOTIDE SEQUENCE [LARGE SCALE GENOMIC DNA]</scope>
    <source>
        <strain evidence="1 2">5047</strain>
    </source>
</reference>
<gene>
    <name evidence="1" type="ORF">HGR00_00090</name>
</gene>
<evidence type="ECO:0000313" key="2">
    <source>
        <dbReference type="Proteomes" id="UP000575469"/>
    </source>
</evidence>
<dbReference type="EMBL" id="JABBZM010000001">
    <property type="protein sequence ID" value="NMV36305.1"/>
    <property type="molecule type" value="Genomic_DNA"/>
</dbReference>
<dbReference type="RefSeq" id="WP_104654359.1">
    <property type="nucleotide sequence ID" value="NZ_JABBZM010000001.1"/>
</dbReference>
<name>A0A848NTB1_9RALS</name>